<dbReference type="Pfam" id="PF00581">
    <property type="entry name" value="Rhodanese"/>
    <property type="match status" value="1"/>
</dbReference>
<dbReference type="InterPro" id="IPR001763">
    <property type="entry name" value="Rhodanese-like_dom"/>
</dbReference>
<dbReference type="SMART" id="SM00450">
    <property type="entry name" value="RHOD"/>
    <property type="match status" value="1"/>
</dbReference>
<sequence>MTSTAPAPSTTPDTAAGTALPVRIAALYCFTPFADHLALRAPLERVCAEQGVRGTLLIAAEGINGTIAGSDAGIGHVLAHIRALPGCAGLDVKETRAASVPFHRMKVRPKREIVTMGVPNIDARHDAGHYVEAAQWNDLISDPDTIVIDTRNDYEVAIGTFAGAINPATRSFREFPAWFRARRAEMMARGRAPRIAMFCTGGIRCEKATAFVRAEGIDDVFHLRGGILKYLETVPEAHSMWEGECFVFDQRVSVTHDLRPGTHVPCHACRMPVSVADQASALYVPGVSCPACHDARDDIQRARYAERERQARMAHARGENHLGAMPARRGATGATGAAGGGRGDGHG</sequence>
<dbReference type="NCBIfam" id="NF001136">
    <property type="entry name" value="PRK00142.1-4"/>
    <property type="match status" value="1"/>
</dbReference>
<proteinExistence type="inferred from homology"/>
<feature type="compositionally biased region" description="Low complexity" evidence="2">
    <location>
        <begin position="324"/>
        <end position="335"/>
    </location>
</feature>
<dbReference type="HAMAP" id="MF_00469">
    <property type="entry name" value="TrhO"/>
    <property type="match status" value="1"/>
</dbReference>
<keyword evidence="1" id="KW-0560">Oxidoreductase</keyword>
<feature type="domain" description="Rhodanese" evidence="3">
    <location>
        <begin position="141"/>
        <end position="239"/>
    </location>
</feature>
<evidence type="ECO:0000256" key="2">
    <source>
        <dbReference type="SAM" id="MobiDB-lite"/>
    </source>
</evidence>
<name>A0AAW5EVG1_NOVHA</name>
<dbReference type="Pfam" id="PF17773">
    <property type="entry name" value="UPF0176_N"/>
    <property type="match status" value="1"/>
</dbReference>
<protein>
    <recommendedName>
        <fullName evidence="1">tRNA uridine(34) hydroxylase</fullName>
        <ecNumber evidence="1">1.14.-.-</ecNumber>
    </recommendedName>
    <alternativeName>
        <fullName evidence="1">tRNA hydroxylation protein O</fullName>
    </alternativeName>
</protein>
<dbReference type="PANTHER" id="PTHR43268:SF3">
    <property type="entry name" value="RHODANESE-LIKE DOMAIN-CONTAINING PROTEIN 7-RELATED"/>
    <property type="match status" value="1"/>
</dbReference>
<dbReference type="Gene3D" id="3.40.250.10">
    <property type="entry name" value="Rhodanese-like domain"/>
    <property type="match status" value="1"/>
</dbReference>
<comment type="function">
    <text evidence="1">Catalyzes oxygen-dependent 5-hydroxyuridine (ho5U) modification at position 34 in tRNAs.</text>
</comment>
<evidence type="ECO:0000256" key="1">
    <source>
        <dbReference type="HAMAP-Rule" id="MF_00469"/>
    </source>
</evidence>
<dbReference type="Proteomes" id="UP001202887">
    <property type="component" value="Unassembled WGS sequence"/>
</dbReference>
<keyword evidence="1" id="KW-0819">tRNA processing</keyword>
<dbReference type="CDD" id="cd01518">
    <property type="entry name" value="RHOD_YceA"/>
    <property type="match status" value="1"/>
</dbReference>
<dbReference type="InterPro" id="IPR020936">
    <property type="entry name" value="TrhO"/>
</dbReference>
<dbReference type="EC" id="1.14.-.-" evidence="1"/>
<feature type="region of interest" description="Disordered" evidence="2">
    <location>
        <begin position="324"/>
        <end position="347"/>
    </location>
</feature>
<dbReference type="SUPFAM" id="SSF52821">
    <property type="entry name" value="Rhodanese/Cell cycle control phosphatase"/>
    <property type="match status" value="1"/>
</dbReference>
<dbReference type="GO" id="GO:0016705">
    <property type="term" value="F:oxidoreductase activity, acting on paired donors, with incorporation or reduction of molecular oxygen"/>
    <property type="evidence" value="ECO:0007669"/>
    <property type="project" value="UniProtKB-UniRule"/>
</dbReference>
<comment type="caution">
    <text evidence="4">The sequence shown here is derived from an EMBL/GenBank/DDBJ whole genome shotgun (WGS) entry which is preliminary data.</text>
</comment>
<evidence type="ECO:0000313" key="4">
    <source>
        <dbReference type="EMBL" id="MCJ8354742.1"/>
    </source>
</evidence>
<dbReference type="RefSeq" id="WP_247067457.1">
    <property type="nucleotide sequence ID" value="NZ_JAIBCX010000035.1"/>
</dbReference>
<dbReference type="InterPro" id="IPR036873">
    <property type="entry name" value="Rhodanese-like_dom_sf"/>
</dbReference>
<comment type="catalytic activity">
    <reaction evidence="1">
        <text>uridine(34) in tRNA + AH2 + O2 = 5-hydroxyuridine(34) in tRNA + A + H2O</text>
        <dbReference type="Rhea" id="RHEA:64224"/>
        <dbReference type="Rhea" id="RHEA-COMP:11727"/>
        <dbReference type="Rhea" id="RHEA-COMP:13381"/>
        <dbReference type="ChEBI" id="CHEBI:13193"/>
        <dbReference type="ChEBI" id="CHEBI:15377"/>
        <dbReference type="ChEBI" id="CHEBI:15379"/>
        <dbReference type="ChEBI" id="CHEBI:17499"/>
        <dbReference type="ChEBI" id="CHEBI:65315"/>
        <dbReference type="ChEBI" id="CHEBI:136877"/>
    </reaction>
</comment>
<feature type="compositionally biased region" description="Gly residues" evidence="2">
    <location>
        <begin position="336"/>
        <end position="347"/>
    </location>
</feature>
<organism evidence="4 5">
    <name type="scientific">Novacetimonas hansenii</name>
    <name type="common">Komagataeibacter hansenii</name>
    <dbReference type="NCBI Taxonomy" id="436"/>
    <lineage>
        <taxon>Bacteria</taxon>
        <taxon>Pseudomonadati</taxon>
        <taxon>Pseudomonadota</taxon>
        <taxon>Alphaproteobacteria</taxon>
        <taxon>Acetobacterales</taxon>
        <taxon>Acetobacteraceae</taxon>
        <taxon>Novacetimonas</taxon>
    </lineage>
</organism>
<dbReference type="Gene3D" id="3.30.70.100">
    <property type="match status" value="1"/>
</dbReference>
<evidence type="ECO:0000313" key="5">
    <source>
        <dbReference type="Proteomes" id="UP001202887"/>
    </source>
</evidence>
<dbReference type="AlphaFoldDB" id="A0AAW5EVG1"/>
<dbReference type="EMBL" id="JAIBCX010000035">
    <property type="protein sequence ID" value="MCJ8354742.1"/>
    <property type="molecule type" value="Genomic_DNA"/>
</dbReference>
<reference evidence="4" key="1">
    <citation type="journal article" date="2021" name="Polymers (Basel)">
        <title>Highly Stretchable Bacterial Cellulose Produced by Komagataeibacter hansenii SI1.</title>
        <authorList>
            <person name="Cielecka I."/>
            <person name="Ryngajllo M."/>
            <person name="Maniukiewicz W."/>
            <person name="Bielecki S."/>
        </authorList>
    </citation>
    <scope>NUCLEOTIDE SEQUENCE</scope>
    <source>
        <strain evidence="4">SI1</strain>
    </source>
</reference>
<dbReference type="GO" id="GO:0006400">
    <property type="term" value="P:tRNA modification"/>
    <property type="evidence" value="ECO:0007669"/>
    <property type="project" value="UniProtKB-UniRule"/>
</dbReference>
<comment type="similarity">
    <text evidence="1">Belongs to the TrhO family.</text>
</comment>
<dbReference type="PANTHER" id="PTHR43268">
    <property type="entry name" value="THIOSULFATE SULFURTRANSFERASE/RHODANESE-LIKE DOMAIN-CONTAINING PROTEIN 2"/>
    <property type="match status" value="1"/>
</dbReference>
<accession>A0AAW5EVG1</accession>
<evidence type="ECO:0000259" key="3">
    <source>
        <dbReference type="PROSITE" id="PS50206"/>
    </source>
</evidence>
<dbReference type="PROSITE" id="PS50206">
    <property type="entry name" value="RHODANESE_3"/>
    <property type="match status" value="1"/>
</dbReference>
<dbReference type="InterPro" id="IPR040503">
    <property type="entry name" value="TRHO_N"/>
</dbReference>
<reference evidence="4" key="2">
    <citation type="submission" date="2022-03" db="EMBL/GenBank/DDBJ databases">
        <authorList>
            <person name="Ryngajllo M."/>
            <person name="Jacek P."/>
            <person name="Kubiak K."/>
        </authorList>
    </citation>
    <scope>NUCLEOTIDE SEQUENCE</scope>
    <source>
        <strain evidence="4">SI1</strain>
    </source>
</reference>
<gene>
    <name evidence="1" type="primary">trhO</name>
    <name evidence="4" type="ORF">K1W68_12220</name>
</gene>